<keyword evidence="2" id="KW-1185">Reference proteome</keyword>
<dbReference type="AlphaFoldDB" id="A0A919T7N6"/>
<comment type="caution">
    <text evidence="1">The sequence shown here is derived from an EMBL/GenBank/DDBJ whole genome shotgun (WGS) entry which is preliminary data.</text>
</comment>
<protein>
    <recommendedName>
        <fullName evidence="3">Alpha/beta hydrolase</fullName>
    </recommendedName>
</protein>
<sequence>MVVHAYRHALGQAPGDPAYADLETRLAARPKITVPAVTLDGATDALKPGGTASHAPMFVAGHEHRLIDAGHNLPQEAPEAFADAVLTVRAWR</sequence>
<dbReference type="InterPro" id="IPR029058">
    <property type="entry name" value="AB_hydrolase_fold"/>
</dbReference>
<accession>A0A919T7N6</accession>
<gene>
    <name evidence="1" type="ORF">Ato02nite_027020</name>
</gene>
<dbReference type="EMBL" id="BOQN01000038">
    <property type="protein sequence ID" value="GIM90909.1"/>
    <property type="molecule type" value="Genomic_DNA"/>
</dbReference>
<dbReference type="RefSeq" id="WP_246606861.1">
    <property type="nucleotide sequence ID" value="NZ_BOQN01000038.1"/>
</dbReference>
<proteinExistence type="predicted"/>
<organism evidence="1 2">
    <name type="scientific">Paractinoplanes toevensis</name>
    <dbReference type="NCBI Taxonomy" id="571911"/>
    <lineage>
        <taxon>Bacteria</taxon>
        <taxon>Bacillati</taxon>
        <taxon>Actinomycetota</taxon>
        <taxon>Actinomycetes</taxon>
        <taxon>Micromonosporales</taxon>
        <taxon>Micromonosporaceae</taxon>
        <taxon>Paractinoplanes</taxon>
    </lineage>
</organism>
<reference evidence="1 2" key="1">
    <citation type="submission" date="2021-03" db="EMBL/GenBank/DDBJ databases">
        <title>Whole genome shotgun sequence of Actinoplanes toevensis NBRC 105298.</title>
        <authorList>
            <person name="Komaki H."/>
            <person name="Tamura T."/>
        </authorList>
    </citation>
    <scope>NUCLEOTIDE SEQUENCE [LARGE SCALE GENOMIC DNA]</scope>
    <source>
        <strain evidence="1 2">NBRC 105298</strain>
    </source>
</reference>
<dbReference type="Proteomes" id="UP000677082">
    <property type="component" value="Unassembled WGS sequence"/>
</dbReference>
<name>A0A919T7N6_9ACTN</name>
<dbReference type="SUPFAM" id="SSF53474">
    <property type="entry name" value="alpha/beta-Hydrolases"/>
    <property type="match status" value="1"/>
</dbReference>
<evidence type="ECO:0000313" key="2">
    <source>
        <dbReference type="Proteomes" id="UP000677082"/>
    </source>
</evidence>
<evidence type="ECO:0000313" key="1">
    <source>
        <dbReference type="EMBL" id="GIM90909.1"/>
    </source>
</evidence>
<evidence type="ECO:0008006" key="3">
    <source>
        <dbReference type="Google" id="ProtNLM"/>
    </source>
</evidence>
<dbReference type="Gene3D" id="3.40.50.1820">
    <property type="entry name" value="alpha/beta hydrolase"/>
    <property type="match status" value="1"/>
</dbReference>